<dbReference type="Proteomes" id="UP000786183">
    <property type="component" value="Unassembled WGS sequence"/>
</dbReference>
<dbReference type="InterPro" id="IPR029063">
    <property type="entry name" value="SAM-dependent_MTases_sf"/>
</dbReference>
<dbReference type="EMBL" id="JACGBB010000014">
    <property type="protein sequence ID" value="MBZ7987767.1"/>
    <property type="molecule type" value="Genomic_DNA"/>
</dbReference>
<dbReference type="SUPFAM" id="SSF53335">
    <property type="entry name" value="S-adenosyl-L-methionine-dependent methyltransferases"/>
    <property type="match status" value="1"/>
</dbReference>
<feature type="domain" description="DNA methylase N-4/N-6" evidence="4">
    <location>
        <begin position="137"/>
        <end position="362"/>
    </location>
</feature>
<comment type="similarity">
    <text evidence="3">Belongs to the N(4)/N(6)-methyltransferase family.</text>
</comment>
<reference evidence="5 6" key="1">
    <citation type="submission" date="2020-07" db="EMBL/GenBank/DDBJ databases">
        <title>Transfer of Campylobacter canadensis to the novel genus Avispirillum gen. nov., that also includes two novel species recovered from migratory waterfowl: Avispirillum anseris sp. nov. and Avispirillum brantae sp. nov.</title>
        <authorList>
            <person name="Miller W.G."/>
            <person name="Chapman M.H."/>
            <person name="Yee E."/>
            <person name="Inglis G.D."/>
        </authorList>
    </citation>
    <scope>NUCLEOTIDE SEQUENCE [LARGE SCALE GENOMIC DNA]</scope>
    <source>
        <strain evidence="5 6">L283</strain>
    </source>
</reference>
<evidence type="ECO:0000313" key="5">
    <source>
        <dbReference type="EMBL" id="MBZ7987767.1"/>
    </source>
</evidence>
<dbReference type="InterPro" id="IPR001091">
    <property type="entry name" value="RM_Methyltransferase"/>
</dbReference>
<dbReference type="InterPro" id="IPR002941">
    <property type="entry name" value="DNA_methylase_N4/N6"/>
</dbReference>
<dbReference type="PRINTS" id="PR00508">
    <property type="entry name" value="S21N4MTFRASE"/>
</dbReference>
<proteinExistence type="inferred from homology"/>
<organism evidence="5 6">
    <name type="scientific">Campylobacter canadensis</name>
    <dbReference type="NCBI Taxonomy" id="449520"/>
    <lineage>
        <taxon>Bacteria</taxon>
        <taxon>Pseudomonadati</taxon>
        <taxon>Campylobacterota</taxon>
        <taxon>Epsilonproteobacteria</taxon>
        <taxon>Campylobacterales</taxon>
        <taxon>Campylobacteraceae</taxon>
        <taxon>Campylobacter</taxon>
    </lineage>
</organism>
<dbReference type="EC" id="2.1.1.-" evidence="3"/>
<evidence type="ECO:0000256" key="1">
    <source>
        <dbReference type="ARBA" id="ARBA00022603"/>
    </source>
</evidence>
<keyword evidence="1" id="KW-0489">Methyltransferase</keyword>
<comment type="caution">
    <text evidence="5">The sequence shown here is derived from an EMBL/GenBank/DDBJ whole genome shotgun (WGS) entry which is preliminary data.</text>
</comment>
<sequence length="370" mass="43831">MGKSKNIDHFNLLKYVYFKTDTVSNKREIASSIGRYAQLYKDDVYFFIEDEIFKKKYMDVVYQFYRTILYNISDIRYAKLCEKVDNFYKNEVMDKMKKFYFYKKNKIKLARKDRIQKPLILEGNSAVTLKKIEEGTIDLIFTSSPYYNVRQYANYISYNNYLDEMSKVLKECYRVLDEGRFIIINVSPVITKRPGREFESIRYPIHFDFHNILTNSGFYFVDEIIWIKPEPSVSNRIGGYLQTHTSLSYKPNCITESILVYRKNANFLLDKNILLYKNKKVITKDNVDTSNCWNIPPANDKIHSAIFSQELCNRVLKYYSYDNDVVLDLFAGSGSFGVAAINTNRIPVSCEINKNYINYIKERIRDYDYN</sequence>
<name>A0ABS7WSN8_9BACT</name>
<evidence type="ECO:0000259" key="4">
    <source>
        <dbReference type="Pfam" id="PF01555"/>
    </source>
</evidence>
<dbReference type="RefSeq" id="WP_224325436.1">
    <property type="nucleotide sequence ID" value="NZ_JACGBB010000014.1"/>
</dbReference>
<keyword evidence="6" id="KW-1185">Reference proteome</keyword>
<dbReference type="Gene3D" id="3.40.50.150">
    <property type="entry name" value="Vaccinia Virus protein VP39"/>
    <property type="match status" value="1"/>
</dbReference>
<accession>A0ABS7WSN8</accession>
<evidence type="ECO:0000256" key="2">
    <source>
        <dbReference type="ARBA" id="ARBA00022679"/>
    </source>
</evidence>
<evidence type="ECO:0000313" key="6">
    <source>
        <dbReference type="Proteomes" id="UP000786183"/>
    </source>
</evidence>
<keyword evidence="2" id="KW-0808">Transferase</keyword>
<protein>
    <recommendedName>
        <fullName evidence="3">Methyltransferase</fullName>
        <ecNumber evidence="3">2.1.1.-</ecNumber>
    </recommendedName>
</protein>
<gene>
    <name evidence="5" type="ORF">AVCANL283_06590</name>
</gene>
<evidence type="ECO:0000256" key="3">
    <source>
        <dbReference type="RuleBase" id="RU362026"/>
    </source>
</evidence>
<dbReference type="Pfam" id="PF01555">
    <property type="entry name" value="N6_N4_Mtase"/>
    <property type="match status" value="1"/>
</dbReference>